<gene>
    <name evidence="1" type="ORF">BM221_000307</name>
</gene>
<dbReference type="EMBL" id="MRVG01000001">
    <property type="protein sequence ID" value="PMB72890.1"/>
    <property type="molecule type" value="Genomic_DNA"/>
</dbReference>
<evidence type="ECO:0000313" key="1">
    <source>
        <dbReference type="EMBL" id="PMB72890.1"/>
    </source>
</evidence>
<proteinExistence type="predicted"/>
<name>A0A2N6P060_BEABA</name>
<protein>
    <submittedName>
        <fullName evidence="1">Uncharacterized protein</fullName>
    </submittedName>
</protein>
<evidence type="ECO:0000313" key="2">
    <source>
        <dbReference type="Proteomes" id="UP000235728"/>
    </source>
</evidence>
<organism evidence="1 2">
    <name type="scientific">Beauveria bassiana</name>
    <name type="common">White muscardine disease fungus</name>
    <name type="synonym">Tritirachium shiotae</name>
    <dbReference type="NCBI Taxonomy" id="176275"/>
    <lineage>
        <taxon>Eukaryota</taxon>
        <taxon>Fungi</taxon>
        <taxon>Dikarya</taxon>
        <taxon>Ascomycota</taxon>
        <taxon>Pezizomycotina</taxon>
        <taxon>Sordariomycetes</taxon>
        <taxon>Hypocreomycetidae</taxon>
        <taxon>Hypocreales</taxon>
        <taxon>Cordycipitaceae</taxon>
        <taxon>Beauveria</taxon>
    </lineage>
</organism>
<dbReference type="AlphaFoldDB" id="A0A2N6P060"/>
<sequence length="94" mass="10446">MFNALNRFMSRLDGGDTSHSQQDRGSFGFQVLRNTDLQLAIEPWFDYVVGINGRPIVILATPARTTDADALSRTTQTQACLLKKYEIALAAAFH</sequence>
<comment type="caution">
    <text evidence="1">The sequence shown here is derived from an EMBL/GenBank/DDBJ whole genome shotgun (WGS) entry which is preliminary data.</text>
</comment>
<accession>A0A2N6P060</accession>
<reference evidence="1 2" key="1">
    <citation type="journal article" date="2016" name="Appl. Microbiol. Biotechnol.">
        <title>Characterization of T-DNA insertion mutants with decreased virulence in the entomopathogenic fungus Beauveria bassiana JEF-007.</title>
        <authorList>
            <person name="Kim S."/>
            <person name="Lee S.J."/>
            <person name="Nai Y.S."/>
            <person name="Yu J.S."/>
            <person name="Lee M.R."/>
            <person name="Yang Y.T."/>
            <person name="Kim J.S."/>
        </authorList>
    </citation>
    <scope>NUCLEOTIDE SEQUENCE [LARGE SCALE GENOMIC DNA]</scope>
    <source>
        <strain evidence="1 2">JEF-007</strain>
    </source>
</reference>
<dbReference type="Proteomes" id="UP000235728">
    <property type="component" value="Unassembled WGS sequence"/>
</dbReference>